<accession>A0A7H9C173</accession>
<proteinExistence type="inferred from homology"/>
<organism evidence="3 4">
    <name type="scientific">Paracoccus pantotrophus</name>
    <name type="common">Thiosphaera pantotropha</name>
    <dbReference type="NCBI Taxonomy" id="82367"/>
    <lineage>
        <taxon>Bacteria</taxon>
        <taxon>Pseudomonadati</taxon>
        <taxon>Pseudomonadota</taxon>
        <taxon>Alphaproteobacteria</taxon>
        <taxon>Rhodobacterales</taxon>
        <taxon>Paracoccaceae</taxon>
        <taxon>Paracoccus</taxon>
    </lineage>
</organism>
<reference evidence="3 4" key="1">
    <citation type="submission" date="2020-07" db="EMBL/GenBank/DDBJ databases">
        <title>The complete genome of Paracoccus pantotrophus ACCC 10489.</title>
        <authorList>
            <person name="Si Y."/>
        </authorList>
    </citation>
    <scope>NUCLEOTIDE SEQUENCE [LARGE SCALE GENOMIC DNA]</scope>
    <source>
        <strain evidence="3 4">ACCC10489</strain>
        <plasmid evidence="3 4">unnamed1</plasmid>
    </source>
</reference>
<dbReference type="PANTHER" id="PTHR43459:SF1">
    <property type="entry name" value="EG:BACN32G11.4 PROTEIN"/>
    <property type="match status" value="1"/>
</dbReference>
<dbReference type="InterPro" id="IPR014748">
    <property type="entry name" value="Enoyl-CoA_hydra_C"/>
</dbReference>
<dbReference type="InterPro" id="IPR001753">
    <property type="entry name" value="Enoyl-CoA_hydra/iso"/>
</dbReference>
<dbReference type="InterPro" id="IPR029045">
    <property type="entry name" value="ClpP/crotonase-like_dom_sf"/>
</dbReference>
<dbReference type="CDD" id="cd06558">
    <property type="entry name" value="crotonase-like"/>
    <property type="match status" value="1"/>
</dbReference>
<dbReference type="Gene3D" id="1.10.12.10">
    <property type="entry name" value="Lyase 2-enoyl-coa Hydratase, Chain A, domain 2"/>
    <property type="match status" value="1"/>
</dbReference>
<dbReference type="AlphaFoldDB" id="A0A7H9C173"/>
<dbReference type="Proteomes" id="UP000509322">
    <property type="component" value="Plasmid unnamed1"/>
</dbReference>
<protein>
    <submittedName>
        <fullName evidence="3">Enoyl-CoA hydratase/isomerase family protein</fullName>
    </submittedName>
</protein>
<evidence type="ECO:0000256" key="2">
    <source>
        <dbReference type="RuleBase" id="RU003707"/>
    </source>
</evidence>
<dbReference type="GO" id="GO:0016853">
    <property type="term" value="F:isomerase activity"/>
    <property type="evidence" value="ECO:0007669"/>
    <property type="project" value="UniProtKB-KW"/>
</dbReference>
<dbReference type="Gene3D" id="3.90.226.10">
    <property type="entry name" value="2-enoyl-CoA Hydratase, Chain A, domain 1"/>
    <property type="match status" value="1"/>
</dbReference>
<dbReference type="RefSeq" id="WP_024844859.1">
    <property type="nucleotide sequence ID" value="NZ_CP058691.1"/>
</dbReference>
<comment type="similarity">
    <text evidence="1 2">Belongs to the enoyl-CoA hydratase/isomerase family.</text>
</comment>
<evidence type="ECO:0000313" key="4">
    <source>
        <dbReference type="Proteomes" id="UP000509322"/>
    </source>
</evidence>
<sequence>MTEPLRLHLDAALGRIVFDRPQALNAIDQATARAFEAAVAQALDAGVRVLTLSGNGRAFMAGGDLAAFRRAEDRAAEAEAIIAPMNRALARLAGSDALTVALLHGPVAGAGLSLALAADLALAAESAVLSFAYLGVGAPADCGITWALPRIVGLRRAAWIALEGSAVPAGQALDWGLVNRVVPDAALQEEGARLAARLAGLAPGASGALKHLLRDSFGRDYAATLEAEKQAFKTCAATADFAEALSAFFEKRPARFTGN</sequence>
<gene>
    <name evidence="3" type="ORF">HYQ43_21200</name>
</gene>
<dbReference type="PROSITE" id="PS00166">
    <property type="entry name" value="ENOYL_COA_HYDRATASE"/>
    <property type="match status" value="1"/>
</dbReference>
<keyword evidence="3" id="KW-0614">Plasmid</keyword>
<dbReference type="EMBL" id="CP058691">
    <property type="protein sequence ID" value="QLH16736.1"/>
    <property type="molecule type" value="Genomic_DNA"/>
</dbReference>
<geneLocation type="plasmid" evidence="3 4">
    <name>unnamed1</name>
</geneLocation>
<dbReference type="Pfam" id="PF00378">
    <property type="entry name" value="ECH_1"/>
    <property type="match status" value="1"/>
</dbReference>
<evidence type="ECO:0000256" key="1">
    <source>
        <dbReference type="ARBA" id="ARBA00005254"/>
    </source>
</evidence>
<name>A0A7H9C173_PARPN</name>
<dbReference type="InterPro" id="IPR018376">
    <property type="entry name" value="Enoyl-CoA_hyd/isom_CS"/>
</dbReference>
<evidence type="ECO:0000313" key="3">
    <source>
        <dbReference type="EMBL" id="QLH16736.1"/>
    </source>
</evidence>
<dbReference type="PANTHER" id="PTHR43459">
    <property type="entry name" value="ENOYL-COA HYDRATASE"/>
    <property type="match status" value="1"/>
</dbReference>
<keyword evidence="3" id="KW-0413">Isomerase</keyword>
<dbReference type="SUPFAM" id="SSF52096">
    <property type="entry name" value="ClpP/crotonase"/>
    <property type="match status" value="1"/>
</dbReference>